<organism evidence="2 3">
    <name type="scientific">Mycena metata</name>
    <dbReference type="NCBI Taxonomy" id="1033252"/>
    <lineage>
        <taxon>Eukaryota</taxon>
        <taxon>Fungi</taxon>
        <taxon>Dikarya</taxon>
        <taxon>Basidiomycota</taxon>
        <taxon>Agaricomycotina</taxon>
        <taxon>Agaricomycetes</taxon>
        <taxon>Agaricomycetidae</taxon>
        <taxon>Agaricales</taxon>
        <taxon>Marasmiineae</taxon>
        <taxon>Mycenaceae</taxon>
        <taxon>Mycena</taxon>
    </lineage>
</organism>
<gene>
    <name evidence="2" type="ORF">B0H16DRAFT_1516233</name>
</gene>
<proteinExistence type="predicted"/>
<name>A0AAD7NQS2_9AGAR</name>
<dbReference type="AlphaFoldDB" id="A0AAD7NQS2"/>
<feature type="domain" description="F-box" evidence="1">
    <location>
        <begin position="66"/>
        <end position="139"/>
    </location>
</feature>
<evidence type="ECO:0000259" key="1">
    <source>
        <dbReference type="Pfam" id="PF12937"/>
    </source>
</evidence>
<dbReference type="EMBL" id="JARKIB010000016">
    <property type="protein sequence ID" value="KAJ7770662.1"/>
    <property type="molecule type" value="Genomic_DNA"/>
</dbReference>
<sequence length="525" mass="58902">MSTTTSHQPLHLTLRTPFVRRRRLPPLFPGELNLFMYPELKHYQRCYTFPSTPAGTYVAKSIYAPILRLPTEIFVRIFSFHSDASAPAFRTPFPTIPSYEFEAELDRLANTPLLTLSRVCGHWHHIVINTPALWSTFNLNGVLWNSSYGLEKTMGLLAAGLERSRNVPIEVRIFDETALPLAPRVFALLALHCHRWRTAEFFCSMDSIDLTVLRGRLSVQKLDIHLRPMPQGLDFLADTFRLETLAITPSLLAKIGPIPFKQLTSLTCGPAGPSGLSPAISAAAQLSRGSHFHLSAIGGTYQIFPVCIPPRMSAISQFSCRLMGNSDYRQACRALGSIFASLTLPNLEELRLTAVEYPKLISQWPHAQFCELSERSEFHRSLKVLNIAEVLIAEKDLISVLSSLGSLEHLEIADKHLVDGQGADLVVLTDNFLRTVTVQPDRCLVPRLRHFTCASRLQFTDHIFIMFVASRLELCPSSTFRAEIRALVSKGVSGLPTLLHELHMHSDSRFEYDYTSVNRVLASIE</sequence>
<comment type="caution">
    <text evidence="2">The sequence shown here is derived from an EMBL/GenBank/DDBJ whole genome shotgun (WGS) entry which is preliminary data.</text>
</comment>
<keyword evidence="3" id="KW-1185">Reference proteome</keyword>
<evidence type="ECO:0000313" key="2">
    <source>
        <dbReference type="EMBL" id="KAJ7770662.1"/>
    </source>
</evidence>
<dbReference type="InterPro" id="IPR001810">
    <property type="entry name" value="F-box_dom"/>
</dbReference>
<protein>
    <recommendedName>
        <fullName evidence="1">F-box domain-containing protein</fullName>
    </recommendedName>
</protein>
<dbReference type="Gene3D" id="1.20.1280.50">
    <property type="match status" value="1"/>
</dbReference>
<accession>A0AAD7NQS2</accession>
<dbReference type="Pfam" id="PF12937">
    <property type="entry name" value="F-box-like"/>
    <property type="match status" value="1"/>
</dbReference>
<reference evidence="2" key="1">
    <citation type="submission" date="2023-03" db="EMBL/GenBank/DDBJ databases">
        <title>Massive genome expansion in bonnet fungi (Mycena s.s.) driven by repeated elements and novel gene families across ecological guilds.</title>
        <authorList>
            <consortium name="Lawrence Berkeley National Laboratory"/>
            <person name="Harder C.B."/>
            <person name="Miyauchi S."/>
            <person name="Viragh M."/>
            <person name="Kuo A."/>
            <person name="Thoen E."/>
            <person name="Andreopoulos B."/>
            <person name="Lu D."/>
            <person name="Skrede I."/>
            <person name="Drula E."/>
            <person name="Henrissat B."/>
            <person name="Morin E."/>
            <person name="Kohler A."/>
            <person name="Barry K."/>
            <person name="LaButti K."/>
            <person name="Morin E."/>
            <person name="Salamov A."/>
            <person name="Lipzen A."/>
            <person name="Mereny Z."/>
            <person name="Hegedus B."/>
            <person name="Baldrian P."/>
            <person name="Stursova M."/>
            <person name="Weitz H."/>
            <person name="Taylor A."/>
            <person name="Grigoriev I.V."/>
            <person name="Nagy L.G."/>
            <person name="Martin F."/>
            <person name="Kauserud H."/>
        </authorList>
    </citation>
    <scope>NUCLEOTIDE SEQUENCE</scope>
    <source>
        <strain evidence="2">CBHHK182m</strain>
    </source>
</reference>
<evidence type="ECO:0000313" key="3">
    <source>
        <dbReference type="Proteomes" id="UP001215598"/>
    </source>
</evidence>
<dbReference type="Proteomes" id="UP001215598">
    <property type="component" value="Unassembled WGS sequence"/>
</dbReference>